<reference evidence="2" key="1">
    <citation type="submission" date="2015-04" db="UniProtKB">
        <authorList>
            <consortium name="EnsemblPlants"/>
        </authorList>
    </citation>
    <scope>IDENTIFICATION</scope>
    <source>
        <strain evidence="2">SL10</strain>
    </source>
</reference>
<protein>
    <submittedName>
        <fullName evidence="2">Uncharacterized protein</fullName>
    </submittedName>
</protein>
<keyword evidence="3" id="KW-1185">Reference proteome</keyword>
<dbReference type="HOGENOM" id="CLU_1404493_0_0_1"/>
<evidence type="ECO:0000256" key="1">
    <source>
        <dbReference type="SAM" id="MobiDB-lite"/>
    </source>
</evidence>
<evidence type="ECO:0000313" key="3">
    <source>
        <dbReference type="Proteomes" id="UP000006591"/>
    </source>
</evidence>
<feature type="region of interest" description="Disordered" evidence="1">
    <location>
        <begin position="1"/>
        <end position="48"/>
    </location>
</feature>
<dbReference type="Gramene" id="ONIVA09G04620.1">
    <property type="protein sequence ID" value="ONIVA09G04620.1"/>
    <property type="gene ID" value="ONIVA09G04620"/>
</dbReference>
<dbReference type="Proteomes" id="UP000006591">
    <property type="component" value="Chromosome 9"/>
</dbReference>
<reference evidence="2" key="2">
    <citation type="submission" date="2018-04" db="EMBL/GenBank/DDBJ databases">
        <title>OnivRS2 (Oryza nivara Reference Sequence Version 2).</title>
        <authorList>
            <person name="Zhang J."/>
            <person name="Kudrna D."/>
            <person name="Lee S."/>
            <person name="Talag J."/>
            <person name="Rajasekar S."/>
            <person name="Welchert J."/>
            <person name="Hsing Y.-I."/>
            <person name="Wing R.A."/>
        </authorList>
    </citation>
    <scope>NUCLEOTIDE SEQUENCE [LARGE SCALE GENOMIC DNA]</scope>
    <source>
        <strain evidence="2">SL10</strain>
    </source>
</reference>
<feature type="compositionally biased region" description="Basic and acidic residues" evidence="1">
    <location>
        <begin position="17"/>
        <end position="33"/>
    </location>
</feature>
<dbReference type="EnsemblPlants" id="ONIVA09G04620.1">
    <property type="protein sequence ID" value="ONIVA09G04620.1"/>
    <property type="gene ID" value="ONIVA09G04620"/>
</dbReference>
<proteinExistence type="predicted"/>
<accession>A0A0E0IHM1</accession>
<dbReference type="AlphaFoldDB" id="A0A0E0IHM1"/>
<sequence length="194" mass="21445">MEVSRSGPDPNSPLCREAADSLLRRGDAEREREEPDPEPPCGQCTGEMLRGKGMRKAMTTRPRRLAEICYSIGVKNILPESAFHDELAGHRRRRTYAKLGPHLTVSPSYSSLSLLHHPSDNHTVTDKWAPQPLPTTAPRWTTVLPVHPAAGKRGPSQRHSRQHTDMLVHKISGAHVSLSMQTRPVPAQLGRVAA</sequence>
<evidence type="ECO:0000313" key="2">
    <source>
        <dbReference type="EnsemblPlants" id="ONIVA09G04620.1"/>
    </source>
</evidence>
<organism evidence="2">
    <name type="scientific">Oryza nivara</name>
    <name type="common">Indian wild rice</name>
    <name type="synonym">Oryza sativa f. spontanea</name>
    <dbReference type="NCBI Taxonomy" id="4536"/>
    <lineage>
        <taxon>Eukaryota</taxon>
        <taxon>Viridiplantae</taxon>
        <taxon>Streptophyta</taxon>
        <taxon>Embryophyta</taxon>
        <taxon>Tracheophyta</taxon>
        <taxon>Spermatophyta</taxon>
        <taxon>Magnoliopsida</taxon>
        <taxon>Liliopsida</taxon>
        <taxon>Poales</taxon>
        <taxon>Poaceae</taxon>
        <taxon>BOP clade</taxon>
        <taxon>Oryzoideae</taxon>
        <taxon>Oryzeae</taxon>
        <taxon>Oryzinae</taxon>
        <taxon>Oryza</taxon>
    </lineage>
</organism>
<name>A0A0E0IHM1_ORYNI</name>